<reference evidence="2 3" key="1">
    <citation type="journal article" date="2014" name="J. Biotechnol.">
        <title>Complete genome sequence of the actinobacterium Amycolatopsis japonica MG417-CF17(T) (=DSM 44213T) producing (S,S)-N,N'-ethylenediaminedisuccinic acid.</title>
        <authorList>
            <person name="Stegmann E."/>
            <person name="Albersmeier A."/>
            <person name="Spohn M."/>
            <person name="Gert H."/>
            <person name="Weber T."/>
            <person name="Wohlleben W."/>
            <person name="Kalinowski J."/>
            <person name="Ruckert C."/>
        </authorList>
    </citation>
    <scope>NUCLEOTIDE SEQUENCE [LARGE SCALE GENOMIC DNA]</scope>
    <source>
        <strain evidence="3">MG417-CF17 (DSM 44213)</strain>
    </source>
</reference>
<dbReference type="KEGG" id="aja:AJAP_13450"/>
<dbReference type="RefSeq" id="WP_038511206.1">
    <property type="nucleotide sequence ID" value="NZ_CP008953.1"/>
</dbReference>
<feature type="transmembrane region" description="Helical" evidence="1">
    <location>
        <begin position="35"/>
        <end position="56"/>
    </location>
</feature>
<protein>
    <submittedName>
        <fullName evidence="2">Uncharacterized protein</fullName>
    </submittedName>
</protein>
<dbReference type="HOGENOM" id="CLU_028459_1_0_11"/>
<name>A0A075USZ7_9PSEU</name>
<evidence type="ECO:0000313" key="3">
    <source>
        <dbReference type="Proteomes" id="UP000028492"/>
    </source>
</evidence>
<dbReference type="EMBL" id="CP008953">
    <property type="protein sequence ID" value="AIG75571.1"/>
    <property type="molecule type" value="Genomic_DNA"/>
</dbReference>
<evidence type="ECO:0000313" key="2">
    <source>
        <dbReference type="EMBL" id="AIG75571.1"/>
    </source>
</evidence>
<evidence type="ECO:0000256" key="1">
    <source>
        <dbReference type="SAM" id="Phobius"/>
    </source>
</evidence>
<gene>
    <name evidence="2" type="ORF">AJAP_13450</name>
</gene>
<dbReference type="eggNOG" id="COG1613">
    <property type="taxonomic scope" value="Bacteria"/>
</dbReference>
<dbReference type="AlphaFoldDB" id="A0A075USZ7"/>
<keyword evidence="1" id="KW-1133">Transmembrane helix</keyword>
<dbReference type="Proteomes" id="UP000028492">
    <property type="component" value="Chromosome"/>
</dbReference>
<accession>A0A075USZ7</accession>
<organism evidence="2 3">
    <name type="scientific">Amycolatopsis japonica</name>
    <dbReference type="NCBI Taxonomy" id="208439"/>
    <lineage>
        <taxon>Bacteria</taxon>
        <taxon>Bacillati</taxon>
        <taxon>Actinomycetota</taxon>
        <taxon>Actinomycetes</taxon>
        <taxon>Pseudonocardiales</taxon>
        <taxon>Pseudonocardiaceae</taxon>
        <taxon>Amycolatopsis</taxon>
        <taxon>Amycolatopsis japonica group</taxon>
    </lineage>
</organism>
<dbReference type="STRING" id="208439.AJAP_13450"/>
<proteinExistence type="predicted"/>
<keyword evidence="3" id="KW-1185">Reference proteome</keyword>
<keyword evidence="1" id="KW-0812">Transmembrane</keyword>
<keyword evidence="1" id="KW-0472">Membrane</keyword>
<sequence length="412" mass="45473">MTTDSSLREEPQLTIRPKPSAFFLRRRFLRTFGPALALAVTGLIALLMSGTIVVPFQQTLVLRGKMGSKSDLFEDAKIQEILMRHHIRVHVTRAGSRDVATHDLSQYDFVFMSGEPAASLVRRSRADRWTGSARQPFTSPIVLATYRRYAETLASNKIATKPAGEQEPLYYTLDTEKFIETLRKGQTWDSLGIRRFGAENGNRVLAQTSNICDSNSGATYLILLAFLENGRQVPVVDPRPAGAPAGPPNLTAAKELANRVKPLVAAQGFPSADLSESYANLAEGDKPIVVIYEHQYLAMQLRAKAQSGRPDHDRVLLYPKDDILTKPQFLALKPEAERLGELITFDPELQRRAMELGFGVATPAGSTKSARLYEFLREQGLPAPEIAADDSTTPLPDNPVLEEMIKTVGDCP</sequence>